<evidence type="ECO:0000256" key="1">
    <source>
        <dbReference type="ARBA" id="ARBA00004141"/>
    </source>
</evidence>
<evidence type="ECO:0000256" key="6">
    <source>
        <dbReference type="ARBA" id="ARBA00023065"/>
    </source>
</evidence>
<evidence type="ECO:0000256" key="7">
    <source>
        <dbReference type="ARBA" id="ARBA00023136"/>
    </source>
</evidence>
<comment type="subcellular location">
    <subcellularLocation>
        <location evidence="1">Membrane</location>
        <topology evidence="1">Multi-pass membrane protein</topology>
    </subcellularLocation>
</comment>
<evidence type="ECO:0000256" key="8">
    <source>
        <dbReference type="ARBA" id="ARBA00023303"/>
    </source>
</evidence>
<evidence type="ECO:0000313" key="10">
    <source>
        <dbReference type="EMBL" id="RVE62273.1"/>
    </source>
</evidence>
<dbReference type="AlphaFoldDB" id="A0A437CI59"/>
<organism evidence="10 11">
    <name type="scientific">Oryzias javanicus</name>
    <name type="common">Javanese ricefish</name>
    <name type="synonym">Aplocheilus javanicus</name>
    <dbReference type="NCBI Taxonomy" id="123683"/>
    <lineage>
        <taxon>Eukaryota</taxon>
        <taxon>Metazoa</taxon>
        <taxon>Chordata</taxon>
        <taxon>Craniata</taxon>
        <taxon>Vertebrata</taxon>
        <taxon>Euteleostomi</taxon>
        <taxon>Actinopterygii</taxon>
        <taxon>Neopterygii</taxon>
        <taxon>Teleostei</taxon>
        <taxon>Neoteleostei</taxon>
        <taxon>Acanthomorphata</taxon>
        <taxon>Ovalentaria</taxon>
        <taxon>Atherinomorphae</taxon>
        <taxon>Beloniformes</taxon>
        <taxon>Adrianichthyidae</taxon>
        <taxon>Oryziinae</taxon>
        <taxon>Oryzias</taxon>
    </lineage>
</organism>
<keyword evidence="3" id="KW-0813">Transport</keyword>
<comment type="similarity">
    <text evidence="2">Belongs to the CALHM family.</text>
</comment>
<evidence type="ECO:0008006" key="12">
    <source>
        <dbReference type="Google" id="ProtNLM"/>
    </source>
</evidence>
<protein>
    <recommendedName>
        <fullName evidence="12">Calcium homeostasis modulator protein 6</fullName>
    </recommendedName>
</protein>
<accession>A0A437CI59</accession>
<feature type="transmembrane region" description="Helical" evidence="9">
    <location>
        <begin position="70"/>
        <end position="91"/>
    </location>
</feature>
<evidence type="ECO:0000256" key="3">
    <source>
        <dbReference type="ARBA" id="ARBA00022448"/>
    </source>
</evidence>
<dbReference type="Proteomes" id="UP000283210">
    <property type="component" value="Chromosome 16"/>
</dbReference>
<keyword evidence="6" id="KW-0406">Ion transport</keyword>
<proteinExistence type="inferred from homology"/>
<keyword evidence="7 9" id="KW-0472">Membrane</keyword>
<evidence type="ECO:0000256" key="5">
    <source>
        <dbReference type="ARBA" id="ARBA00022989"/>
    </source>
</evidence>
<keyword evidence="4 9" id="KW-0812">Transmembrane</keyword>
<dbReference type="InterPro" id="IPR029569">
    <property type="entry name" value="CALHM"/>
</dbReference>
<dbReference type="GO" id="GO:0005886">
    <property type="term" value="C:plasma membrane"/>
    <property type="evidence" value="ECO:0007669"/>
    <property type="project" value="TreeGrafter"/>
</dbReference>
<dbReference type="GO" id="GO:0005261">
    <property type="term" value="F:monoatomic cation channel activity"/>
    <property type="evidence" value="ECO:0007669"/>
    <property type="project" value="TreeGrafter"/>
</dbReference>
<sequence>MSHFDLQEKQRKDPSIRESTCTEMERFQTILKIATKQSNFGFGLVALLTAGGEQIFSSVAFKCPCNELSFIYGLVFLVVPALALLLLGFTLSKKTWKLTTGLCHQKSKLCKWRNLKSMAMSVFQISACALVAPTTWTAVALLHGGYYECAMTGANFSSYRQDVCRGVNAEAKCQTELQKFPCEKAGNGREEVLRHLRAQSQILGWLLIASIMISNLLLICVARCTSPISYLQLKFWREYAEEENDLMNAYTNKHAKELAERNLKSFFSQTAPANMLTPCNQDWEKISSLYKFSTKDHYYSTLHKYVENKHESESCIRMVSIRTLDSRSSSLGILENDVHGLAWINQVRQKNLL</sequence>
<dbReference type="OrthoDB" id="5962981at2759"/>
<reference evidence="10 11" key="2">
    <citation type="submission" date="2019-01" db="EMBL/GenBank/DDBJ databases">
        <title>A chromosome length genome reference of the Java medaka (oryzias javanicus).</title>
        <authorList>
            <person name="Herpin A."/>
            <person name="Takehana Y."/>
            <person name="Naruse K."/>
            <person name="Ansai S."/>
            <person name="Kawaguchi M."/>
        </authorList>
    </citation>
    <scope>NUCLEOTIDE SEQUENCE [LARGE SCALE GENOMIC DNA]</scope>
    <source>
        <strain evidence="10">RS831</strain>
        <tissue evidence="10">Whole body</tissue>
    </source>
</reference>
<evidence type="ECO:0000256" key="2">
    <source>
        <dbReference type="ARBA" id="ARBA00008497"/>
    </source>
</evidence>
<keyword evidence="8" id="KW-0407">Ion channel</keyword>
<gene>
    <name evidence="10" type="ORF">OJAV_G00155580</name>
</gene>
<keyword evidence="11" id="KW-1185">Reference proteome</keyword>
<name>A0A437CI59_ORYJA</name>
<reference evidence="10 11" key="1">
    <citation type="submission" date="2018-11" db="EMBL/GenBank/DDBJ databases">
        <authorList>
            <person name="Lopez-Roques C."/>
            <person name="Donnadieu C."/>
            <person name="Bouchez O."/>
            <person name="Klopp C."/>
            <person name="Cabau C."/>
            <person name="Zahm M."/>
        </authorList>
    </citation>
    <scope>NUCLEOTIDE SEQUENCE [LARGE SCALE GENOMIC DNA]</scope>
    <source>
        <strain evidence="10">RS831</strain>
        <tissue evidence="10">Whole body</tissue>
    </source>
</reference>
<dbReference type="GO" id="GO:1904669">
    <property type="term" value="P:ATP export"/>
    <property type="evidence" value="ECO:0007669"/>
    <property type="project" value="UniProtKB-ARBA"/>
</dbReference>
<keyword evidence="5 9" id="KW-1133">Transmembrane helix</keyword>
<dbReference type="EMBL" id="CM012452">
    <property type="protein sequence ID" value="RVE62273.1"/>
    <property type="molecule type" value="Genomic_DNA"/>
</dbReference>
<dbReference type="PANTHER" id="PTHR32261:SF4">
    <property type="entry name" value="CALCIUM HOMEOSTASIS MODULATOR PROTEIN 6"/>
    <property type="match status" value="1"/>
</dbReference>
<evidence type="ECO:0000256" key="9">
    <source>
        <dbReference type="SAM" id="Phobius"/>
    </source>
</evidence>
<evidence type="ECO:0000313" key="11">
    <source>
        <dbReference type="Proteomes" id="UP000283210"/>
    </source>
</evidence>
<feature type="transmembrane region" description="Helical" evidence="9">
    <location>
        <begin position="121"/>
        <end position="142"/>
    </location>
</feature>
<evidence type="ECO:0000256" key="4">
    <source>
        <dbReference type="ARBA" id="ARBA00022692"/>
    </source>
</evidence>
<dbReference type="PANTHER" id="PTHR32261">
    <property type="entry name" value="CALCIUM HOMEOSTASIS MODULATOR PROTEIN"/>
    <property type="match status" value="1"/>
</dbReference>
<feature type="transmembrane region" description="Helical" evidence="9">
    <location>
        <begin position="202"/>
        <end position="222"/>
    </location>
</feature>
<dbReference type="Pfam" id="PF14798">
    <property type="entry name" value="Ca_hom_mod"/>
    <property type="match status" value="1"/>
</dbReference>